<dbReference type="AlphaFoldDB" id="A0AAU9SY84"/>
<organism evidence="2 3">
    <name type="scientific">Thlaspi arvense</name>
    <name type="common">Field penny-cress</name>
    <dbReference type="NCBI Taxonomy" id="13288"/>
    <lineage>
        <taxon>Eukaryota</taxon>
        <taxon>Viridiplantae</taxon>
        <taxon>Streptophyta</taxon>
        <taxon>Embryophyta</taxon>
        <taxon>Tracheophyta</taxon>
        <taxon>Spermatophyta</taxon>
        <taxon>Magnoliopsida</taxon>
        <taxon>eudicotyledons</taxon>
        <taxon>Gunneridae</taxon>
        <taxon>Pentapetalae</taxon>
        <taxon>rosids</taxon>
        <taxon>malvids</taxon>
        <taxon>Brassicales</taxon>
        <taxon>Brassicaceae</taxon>
        <taxon>Thlaspideae</taxon>
        <taxon>Thlaspi</taxon>
    </lineage>
</organism>
<sequence length="107" mass="12542">MSGVWMFNNGVVRLVENPGAEMNIDKTKRKVLVYTPSNEDITSYSDLERHLCALGWERYHGDTTLLQFHKRFTTHLISLPMDFSSFSSNYMYDIIVKNPNMFKVRDM</sequence>
<evidence type="ECO:0000313" key="3">
    <source>
        <dbReference type="Proteomes" id="UP000836841"/>
    </source>
</evidence>
<reference evidence="2 3" key="1">
    <citation type="submission" date="2022-03" db="EMBL/GenBank/DDBJ databases">
        <authorList>
            <person name="Nunn A."/>
            <person name="Chopra R."/>
            <person name="Nunn A."/>
            <person name="Contreras Garrido A."/>
        </authorList>
    </citation>
    <scope>NUCLEOTIDE SEQUENCE [LARGE SCALE GENOMIC DNA]</scope>
</reference>
<dbReference type="GO" id="GO:0009909">
    <property type="term" value="P:regulation of flower development"/>
    <property type="evidence" value="ECO:0007669"/>
    <property type="project" value="InterPro"/>
</dbReference>
<dbReference type="EMBL" id="OU466863">
    <property type="protein sequence ID" value="CAH2076399.1"/>
    <property type="molecule type" value="Genomic_DNA"/>
</dbReference>
<dbReference type="Proteomes" id="UP000836841">
    <property type="component" value="Chromosome 7"/>
</dbReference>
<evidence type="ECO:0000313" key="2">
    <source>
        <dbReference type="EMBL" id="CAH2076399.1"/>
    </source>
</evidence>
<comment type="similarity">
    <text evidence="1">Belongs to the FPF1 family.</text>
</comment>
<protein>
    <submittedName>
        <fullName evidence="2">Uncharacterized protein</fullName>
    </submittedName>
</protein>
<gene>
    <name evidence="2" type="ORF">TAV2_LOCUS24745</name>
</gene>
<name>A0AAU9SY84_THLAR</name>
<proteinExistence type="inferred from homology"/>
<evidence type="ECO:0000256" key="1">
    <source>
        <dbReference type="ARBA" id="ARBA00008013"/>
    </source>
</evidence>
<dbReference type="PANTHER" id="PTHR33433">
    <property type="entry name" value="FLOWERING-PROMOTING FACTOR 1-LIKE PROTEIN 1"/>
    <property type="match status" value="1"/>
</dbReference>
<dbReference type="InterPro" id="IPR039274">
    <property type="entry name" value="FPF1"/>
</dbReference>
<accession>A0AAU9SY84</accession>
<keyword evidence="3" id="KW-1185">Reference proteome</keyword>